<reference evidence="1" key="1">
    <citation type="journal article" date="2023" name="Insect Mol. Biol.">
        <title>Genome sequencing provides insights into the evolution of gene families encoding plant cell wall-degrading enzymes in longhorned beetles.</title>
        <authorList>
            <person name="Shin N.R."/>
            <person name="Okamura Y."/>
            <person name="Kirsch R."/>
            <person name="Pauchet Y."/>
        </authorList>
    </citation>
    <scope>NUCLEOTIDE SEQUENCE</scope>
    <source>
        <strain evidence="1">MMC_N1</strain>
    </source>
</reference>
<dbReference type="Proteomes" id="UP001162164">
    <property type="component" value="Unassembled WGS sequence"/>
</dbReference>
<comment type="caution">
    <text evidence="1">The sequence shown here is derived from an EMBL/GenBank/DDBJ whole genome shotgun (WGS) entry which is preliminary data.</text>
</comment>
<name>A0ABQ9JLE0_9CUCU</name>
<evidence type="ECO:0000313" key="1">
    <source>
        <dbReference type="EMBL" id="KAJ8978497.1"/>
    </source>
</evidence>
<sequence>MLRGLLPAKLLNGCLEQLPQLRLRYIRMPETEEEIRKIRQGFYNIARFPMCIGALDCTHVKIQSPGGDQAEIYRNRKKNF</sequence>
<dbReference type="EMBL" id="JAPWTJ010000430">
    <property type="protein sequence ID" value="KAJ8978497.1"/>
    <property type="molecule type" value="Genomic_DNA"/>
</dbReference>
<organism evidence="1 2">
    <name type="scientific">Molorchus minor</name>
    <dbReference type="NCBI Taxonomy" id="1323400"/>
    <lineage>
        <taxon>Eukaryota</taxon>
        <taxon>Metazoa</taxon>
        <taxon>Ecdysozoa</taxon>
        <taxon>Arthropoda</taxon>
        <taxon>Hexapoda</taxon>
        <taxon>Insecta</taxon>
        <taxon>Pterygota</taxon>
        <taxon>Neoptera</taxon>
        <taxon>Endopterygota</taxon>
        <taxon>Coleoptera</taxon>
        <taxon>Polyphaga</taxon>
        <taxon>Cucujiformia</taxon>
        <taxon>Chrysomeloidea</taxon>
        <taxon>Cerambycidae</taxon>
        <taxon>Lamiinae</taxon>
        <taxon>Monochamini</taxon>
        <taxon>Molorchus</taxon>
    </lineage>
</organism>
<proteinExistence type="predicted"/>
<evidence type="ECO:0008006" key="3">
    <source>
        <dbReference type="Google" id="ProtNLM"/>
    </source>
</evidence>
<protein>
    <recommendedName>
        <fullName evidence="3">Nuclease HARBI1</fullName>
    </recommendedName>
</protein>
<keyword evidence="2" id="KW-1185">Reference proteome</keyword>
<accession>A0ABQ9JLE0</accession>
<evidence type="ECO:0000313" key="2">
    <source>
        <dbReference type="Proteomes" id="UP001162164"/>
    </source>
</evidence>
<gene>
    <name evidence="1" type="ORF">NQ317_009125</name>
</gene>